<protein>
    <recommendedName>
        <fullName evidence="6">TF-B3 domain-containing protein</fullName>
    </recommendedName>
</protein>
<dbReference type="GO" id="GO:0005634">
    <property type="term" value="C:nucleus"/>
    <property type="evidence" value="ECO:0007669"/>
    <property type="project" value="UniProtKB-SubCell"/>
</dbReference>
<dbReference type="InterPro" id="IPR003340">
    <property type="entry name" value="B3_DNA-bd"/>
</dbReference>
<dbReference type="AlphaFoldDB" id="A0AAV1XAP6"/>
<proteinExistence type="predicted"/>
<evidence type="ECO:0000256" key="4">
    <source>
        <dbReference type="ARBA" id="ARBA00023163"/>
    </source>
</evidence>
<evidence type="ECO:0000256" key="2">
    <source>
        <dbReference type="ARBA" id="ARBA00023015"/>
    </source>
</evidence>
<organism evidence="7 8">
    <name type="scientific">Lupinus luteus</name>
    <name type="common">European yellow lupine</name>
    <dbReference type="NCBI Taxonomy" id="3873"/>
    <lineage>
        <taxon>Eukaryota</taxon>
        <taxon>Viridiplantae</taxon>
        <taxon>Streptophyta</taxon>
        <taxon>Embryophyta</taxon>
        <taxon>Tracheophyta</taxon>
        <taxon>Spermatophyta</taxon>
        <taxon>Magnoliopsida</taxon>
        <taxon>eudicotyledons</taxon>
        <taxon>Gunneridae</taxon>
        <taxon>Pentapetalae</taxon>
        <taxon>rosids</taxon>
        <taxon>fabids</taxon>
        <taxon>Fabales</taxon>
        <taxon>Fabaceae</taxon>
        <taxon>Papilionoideae</taxon>
        <taxon>50 kb inversion clade</taxon>
        <taxon>genistoids sensu lato</taxon>
        <taxon>core genistoids</taxon>
        <taxon>Genisteae</taxon>
        <taxon>Lupinus</taxon>
    </lineage>
</organism>
<keyword evidence="3" id="KW-0238">DNA-binding</keyword>
<dbReference type="GO" id="GO:0003677">
    <property type="term" value="F:DNA binding"/>
    <property type="evidence" value="ECO:0007669"/>
    <property type="project" value="UniProtKB-KW"/>
</dbReference>
<dbReference type="Gene3D" id="2.40.330.10">
    <property type="entry name" value="DNA-binding pseudobarrel domain"/>
    <property type="match status" value="1"/>
</dbReference>
<evidence type="ECO:0000256" key="5">
    <source>
        <dbReference type="ARBA" id="ARBA00023242"/>
    </source>
</evidence>
<keyword evidence="2" id="KW-0805">Transcription regulation</keyword>
<reference evidence="7 8" key="1">
    <citation type="submission" date="2024-03" db="EMBL/GenBank/DDBJ databases">
        <authorList>
            <person name="Martinez-Hernandez J."/>
        </authorList>
    </citation>
    <scope>NUCLEOTIDE SEQUENCE [LARGE SCALE GENOMIC DNA]</scope>
</reference>
<dbReference type="SUPFAM" id="SSF101936">
    <property type="entry name" value="DNA-binding pseudobarrel domain"/>
    <property type="match status" value="1"/>
</dbReference>
<keyword evidence="4" id="KW-0804">Transcription</keyword>
<accession>A0AAV1XAP6</accession>
<keyword evidence="8" id="KW-1185">Reference proteome</keyword>
<keyword evidence="5" id="KW-0539">Nucleus</keyword>
<sequence length="107" mass="12295">MTSGWKSFWQHYKLQVNDVCVFQMTQHTPPSFKVTIFPAREQHQELQAKLSSLNQGVVADMATEEELETESCEGLEGIKLEGTTINTHIDYTYTNTKLRSMSPERQL</sequence>
<evidence type="ECO:0000313" key="7">
    <source>
        <dbReference type="EMBL" id="CAL0318547.1"/>
    </source>
</evidence>
<evidence type="ECO:0000256" key="3">
    <source>
        <dbReference type="ARBA" id="ARBA00023125"/>
    </source>
</evidence>
<evidence type="ECO:0000259" key="6">
    <source>
        <dbReference type="PROSITE" id="PS50863"/>
    </source>
</evidence>
<evidence type="ECO:0000313" key="8">
    <source>
        <dbReference type="Proteomes" id="UP001497480"/>
    </source>
</evidence>
<dbReference type="EMBL" id="CAXHTB010000013">
    <property type="protein sequence ID" value="CAL0318547.1"/>
    <property type="molecule type" value="Genomic_DNA"/>
</dbReference>
<comment type="caution">
    <text evidence="7">The sequence shown here is derived from an EMBL/GenBank/DDBJ whole genome shotgun (WGS) entry which is preliminary data.</text>
</comment>
<dbReference type="PROSITE" id="PS50863">
    <property type="entry name" value="B3"/>
    <property type="match status" value="1"/>
</dbReference>
<dbReference type="Proteomes" id="UP001497480">
    <property type="component" value="Unassembled WGS sequence"/>
</dbReference>
<gene>
    <name evidence="7" type="ORF">LLUT_LOCUS19607</name>
</gene>
<evidence type="ECO:0000256" key="1">
    <source>
        <dbReference type="ARBA" id="ARBA00004123"/>
    </source>
</evidence>
<name>A0AAV1XAP6_LUPLU</name>
<comment type="subcellular location">
    <subcellularLocation>
        <location evidence="1">Nucleus</location>
    </subcellularLocation>
</comment>
<feature type="domain" description="TF-B3" evidence="6">
    <location>
        <begin position="1"/>
        <end position="40"/>
    </location>
</feature>
<dbReference type="InterPro" id="IPR015300">
    <property type="entry name" value="DNA-bd_pseudobarrel_sf"/>
</dbReference>